<dbReference type="AlphaFoldDB" id="A0A3S9B3V4"/>
<name>A0A3S9B3V4_9HYPH</name>
<gene>
    <name evidence="3" type="ORF">D5400_10195</name>
</gene>
<dbReference type="OrthoDB" id="9805337at2"/>
<proteinExistence type="predicted"/>
<dbReference type="Proteomes" id="UP000268192">
    <property type="component" value="Chromosome"/>
</dbReference>
<dbReference type="GO" id="GO:0005737">
    <property type="term" value="C:cytoplasm"/>
    <property type="evidence" value="ECO:0007669"/>
    <property type="project" value="TreeGrafter"/>
</dbReference>
<reference evidence="3 4" key="1">
    <citation type="submission" date="2018-09" db="EMBL/GenBank/DDBJ databases">
        <title>Marinorhizobium profundi gen. nov., sp. nov., isolated from a deep-sea sediment sample from the New Britain Trench and proposal of Marinorhizobiaceae fam. nov. in the order Rhizobiales of the class Alphaproteobacteria.</title>
        <authorList>
            <person name="Cao J."/>
        </authorList>
    </citation>
    <scope>NUCLEOTIDE SEQUENCE [LARGE SCALE GENOMIC DNA]</scope>
    <source>
        <strain evidence="3 4">WS11</strain>
    </source>
</reference>
<evidence type="ECO:0000256" key="1">
    <source>
        <dbReference type="ARBA" id="ARBA00023002"/>
    </source>
</evidence>
<dbReference type="InterPro" id="IPR006076">
    <property type="entry name" value="FAD-dep_OxRdtase"/>
</dbReference>
<dbReference type="SUPFAM" id="SSF51905">
    <property type="entry name" value="FAD/NAD(P)-binding domain"/>
    <property type="match status" value="1"/>
</dbReference>
<sequence>MNAGRYDIAVIGAGVIGTTTALYLAERGLTVALIDRKGISAETSAGNAGAFAFSDILPLASPGIMLKAPFWLMDPTGPLSLPPAYLPTIAPWLWRFFKAGSSKNFERSIAAQAALMRVAEAETEKLLERTGLKHMIVARGALHLYDTERSFNSAARGWDRRTEYGISHRHLDRAGIDAIQPGIAQTFRHGTYVAGWSNVADPKAYVVALGERAFAQGVHLEIADIERMAVEDAGVRLSFTDGRSLLAAQVVIAAGAWSHRLAALIGDRIPLETERGYNTTLPKSAFDLNCQIIFDDHGFVVSPLGQAVRVGGAVELAGLDCPPNFQRSKTMLAKAARFLPELNPMGGTEWMGFRPSLPDSLPAIGRSHRVPRVIHAFGHGHLGLTQSAATAKLVADIALDRETEISLEPYSPDRF</sequence>
<dbReference type="EMBL" id="CP032509">
    <property type="protein sequence ID" value="AZN71594.1"/>
    <property type="molecule type" value="Genomic_DNA"/>
</dbReference>
<dbReference type="PANTHER" id="PTHR13847">
    <property type="entry name" value="SARCOSINE DEHYDROGENASE-RELATED"/>
    <property type="match status" value="1"/>
</dbReference>
<dbReference type="GO" id="GO:0016491">
    <property type="term" value="F:oxidoreductase activity"/>
    <property type="evidence" value="ECO:0007669"/>
    <property type="project" value="UniProtKB-KW"/>
</dbReference>
<dbReference type="KEGG" id="abaw:D5400_10195"/>
<dbReference type="Gene3D" id="3.30.9.10">
    <property type="entry name" value="D-Amino Acid Oxidase, subunit A, domain 2"/>
    <property type="match status" value="1"/>
</dbReference>
<dbReference type="Gene3D" id="3.50.50.60">
    <property type="entry name" value="FAD/NAD(P)-binding domain"/>
    <property type="match status" value="2"/>
</dbReference>
<evidence type="ECO:0000313" key="4">
    <source>
        <dbReference type="Proteomes" id="UP000268192"/>
    </source>
</evidence>
<organism evidence="3 4">
    <name type="scientific">Georhizobium profundi</name>
    <dbReference type="NCBI Taxonomy" id="2341112"/>
    <lineage>
        <taxon>Bacteria</taxon>
        <taxon>Pseudomonadati</taxon>
        <taxon>Pseudomonadota</taxon>
        <taxon>Alphaproteobacteria</taxon>
        <taxon>Hyphomicrobiales</taxon>
        <taxon>Rhizobiaceae</taxon>
        <taxon>Georhizobium</taxon>
    </lineage>
</organism>
<keyword evidence="1" id="KW-0560">Oxidoreductase</keyword>
<dbReference type="InterPro" id="IPR036188">
    <property type="entry name" value="FAD/NAD-bd_sf"/>
</dbReference>
<dbReference type="RefSeq" id="WP_126009904.1">
    <property type="nucleotide sequence ID" value="NZ_CP032509.1"/>
</dbReference>
<protein>
    <submittedName>
        <fullName evidence="3">FAD-dependent oxidoreductase</fullName>
    </submittedName>
</protein>
<dbReference type="SUPFAM" id="SSF54373">
    <property type="entry name" value="FAD-linked reductases, C-terminal domain"/>
    <property type="match status" value="1"/>
</dbReference>
<evidence type="ECO:0000259" key="2">
    <source>
        <dbReference type="Pfam" id="PF01266"/>
    </source>
</evidence>
<dbReference type="Pfam" id="PF01266">
    <property type="entry name" value="DAO"/>
    <property type="match status" value="1"/>
</dbReference>
<accession>A0A3S9B3V4</accession>
<dbReference type="PANTHER" id="PTHR13847:SF289">
    <property type="entry name" value="GLYCINE OXIDASE"/>
    <property type="match status" value="1"/>
</dbReference>
<evidence type="ECO:0000313" key="3">
    <source>
        <dbReference type="EMBL" id="AZN71594.1"/>
    </source>
</evidence>
<feature type="domain" description="FAD dependent oxidoreductase" evidence="2">
    <location>
        <begin position="7"/>
        <end position="396"/>
    </location>
</feature>
<keyword evidence="4" id="KW-1185">Reference proteome</keyword>